<keyword evidence="7" id="KW-1185">Reference proteome</keyword>
<dbReference type="GO" id="GO:0003746">
    <property type="term" value="F:translation elongation factor activity"/>
    <property type="evidence" value="ECO:0007669"/>
    <property type="project" value="TreeGrafter"/>
</dbReference>
<dbReference type="InterPro" id="IPR050055">
    <property type="entry name" value="EF-Tu_GTPase"/>
</dbReference>
<reference evidence="5" key="1">
    <citation type="submission" date="2021-01" db="EMBL/GenBank/DDBJ databases">
        <authorList>
            <person name="Corre E."/>
            <person name="Pelletier E."/>
            <person name="Niang G."/>
            <person name="Scheremetjew M."/>
            <person name="Finn R."/>
            <person name="Kale V."/>
            <person name="Holt S."/>
            <person name="Cochrane G."/>
            <person name="Meng A."/>
            <person name="Brown T."/>
            <person name="Cohen L."/>
        </authorList>
    </citation>
    <scope>NUCLEOTIDE SEQUENCE</scope>
    <source>
        <strain evidence="5">CCMP1756</strain>
    </source>
</reference>
<dbReference type="FunFam" id="2.40.30.10:FF:000052">
    <property type="entry name" value="Selenocysteine-specific elongation factor EF-Sec"/>
    <property type="match status" value="1"/>
</dbReference>
<feature type="region of interest" description="Disordered" evidence="3">
    <location>
        <begin position="546"/>
        <end position="577"/>
    </location>
</feature>
<dbReference type="InterPro" id="IPR005225">
    <property type="entry name" value="Small_GTP-bd"/>
</dbReference>
<dbReference type="NCBIfam" id="TIGR00231">
    <property type="entry name" value="small_GTP"/>
    <property type="match status" value="1"/>
</dbReference>
<proteinExistence type="predicted"/>
<dbReference type="InterPro" id="IPR049393">
    <property type="entry name" value="eEFSec_III"/>
</dbReference>
<reference evidence="6" key="2">
    <citation type="submission" date="2021-11" db="EMBL/GenBank/DDBJ databases">
        <authorList>
            <consortium name="Genoscope - CEA"/>
            <person name="William W."/>
        </authorList>
    </citation>
    <scope>NUCLEOTIDE SEQUENCE</scope>
</reference>
<dbReference type="CDD" id="cd03696">
    <property type="entry name" value="SelB_II"/>
    <property type="match status" value="1"/>
</dbReference>
<dbReference type="PANTHER" id="PTHR43721:SF11">
    <property type="entry name" value="SELENOCYSTEINE-SPECIFIC ELONGATION FACTOR"/>
    <property type="match status" value="1"/>
</dbReference>
<dbReference type="PROSITE" id="PS51722">
    <property type="entry name" value="G_TR_2"/>
    <property type="match status" value="1"/>
</dbReference>
<dbReference type="CDD" id="cd04094">
    <property type="entry name" value="eSelB_III"/>
    <property type="match status" value="1"/>
</dbReference>
<dbReference type="EMBL" id="CAKKNE010000004">
    <property type="protein sequence ID" value="CAH0374863.1"/>
    <property type="molecule type" value="Genomic_DNA"/>
</dbReference>
<dbReference type="Gene3D" id="2.40.30.10">
    <property type="entry name" value="Translation factors"/>
    <property type="match status" value="2"/>
</dbReference>
<accession>A0A7S4E489</accession>
<dbReference type="AlphaFoldDB" id="A0A7S4E489"/>
<evidence type="ECO:0000313" key="5">
    <source>
        <dbReference type="EMBL" id="CAE0688149.1"/>
    </source>
</evidence>
<dbReference type="InterPro" id="IPR027417">
    <property type="entry name" value="P-loop_NTPase"/>
</dbReference>
<dbReference type="Pfam" id="PF21208">
    <property type="entry name" value="euk_SelB_III"/>
    <property type="match status" value="1"/>
</dbReference>
<dbReference type="Gene3D" id="3.40.50.300">
    <property type="entry name" value="P-loop containing nucleotide triphosphate hydrolases"/>
    <property type="match status" value="1"/>
</dbReference>
<dbReference type="InterPro" id="IPR000795">
    <property type="entry name" value="T_Tr_GTP-bd_dom"/>
</dbReference>
<evidence type="ECO:0000313" key="7">
    <source>
        <dbReference type="Proteomes" id="UP000789595"/>
    </source>
</evidence>
<dbReference type="SUPFAM" id="SSF50447">
    <property type="entry name" value="Translation proteins"/>
    <property type="match status" value="1"/>
</dbReference>
<sequence length="662" mass="71218">MGKKEKEADNEPPPLNLNIGVMGHVDSGKTSLVKALSTTLSTASLDRAPQSQARGITLDLGFSSFRAPLPEHLEGDGDLQFTLVDCPGHASLIRTIIGGAQIIDAMVLVVDIIKGVQPQTAECLVIGEITTHDLIIALNKVDQISEEERPAAIETATKKLRRQLQSSKFRDAPVVACAACVGGEKVAAVGRSELKSESIGLDELVATLRKRARVPKRDTDGPFFFAIDHCFPIRGQGTVVTGTALRGQCRVGDSVELPALGLEKKVKSMQMFRRPAKAIRCGDRAGLCLAQLDAAAIERGVVAAPGSVPGLTAVLALVRKVRFFRGRTDTERTFHVTLGHTTTVATAYFFGAAELNDTAVPKFDSEREYVYQEKLEDRLQWCLLKFEAKVRCQLDALVIGSHLESDAAMADACRIAFHGRLVERAEGDAIGEKIRLYKLKRKVGLVAKLGDPCVSTNGDMGVRDVVGKDLFARETNMAQFVGLRIQAETGEVGKLSSAFGKGGKFRVQFEGPTDVQPGGRLYLVYKKYAFSSSKALHQDDDCVVPADELVTPGKPPKKKVVEPPPPPPSSPKKTEDVREGLVERLKGDPLDSGRYRTVIVEGLFTAEEDQKQFVGRVVTFANGDEGVLAGPFGKAGKSKVDVEGAGTDAAVGASVTLRLPAR</sequence>
<evidence type="ECO:0000259" key="4">
    <source>
        <dbReference type="PROSITE" id="PS51722"/>
    </source>
</evidence>
<dbReference type="Pfam" id="PF21131">
    <property type="entry name" value="eEFSec_4th"/>
    <property type="match status" value="2"/>
</dbReference>
<protein>
    <recommendedName>
        <fullName evidence="2">Elongation factor Tu, chloroplastic</fullName>
    </recommendedName>
</protein>
<dbReference type="EMBL" id="HBIW01004396">
    <property type="protein sequence ID" value="CAE0688149.1"/>
    <property type="molecule type" value="Transcribed_RNA"/>
</dbReference>
<dbReference type="GO" id="GO:0003924">
    <property type="term" value="F:GTPase activity"/>
    <property type="evidence" value="ECO:0007669"/>
    <property type="project" value="InterPro"/>
</dbReference>
<dbReference type="GO" id="GO:0005525">
    <property type="term" value="F:GTP binding"/>
    <property type="evidence" value="ECO:0007669"/>
    <property type="project" value="InterPro"/>
</dbReference>
<comment type="subcellular location">
    <subcellularLocation>
        <location evidence="1">Plastid</location>
        <location evidence="1">Chloroplast</location>
    </subcellularLocation>
</comment>
<dbReference type="GO" id="GO:0001514">
    <property type="term" value="P:selenocysteine incorporation"/>
    <property type="evidence" value="ECO:0007669"/>
    <property type="project" value="TreeGrafter"/>
</dbReference>
<gene>
    <name evidence="5" type="ORF">PCAL00307_LOCUS3583</name>
    <name evidence="6" type="ORF">PECAL_4P21710</name>
</gene>
<dbReference type="PANTHER" id="PTHR43721">
    <property type="entry name" value="ELONGATION FACTOR TU-RELATED"/>
    <property type="match status" value="1"/>
</dbReference>
<organism evidence="5">
    <name type="scientific">Pelagomonas calceolata</name>
    <dbReference type="NCBI Taxonomy" id="35677"/>
    <lineage>
        <taxon>Eukaryota</taxon>
        <taxon>Sar</taxon>
        <taxon>Stramenopiles</taxon>
        <taxon>Ochrophyta</taxon>
        <taxon>Pelagophyceae</taxon>
        <taxon>Pelagomonadales</taxon>
        <taxon>Pelagomonadaceae</taxon>
        <taxon>Pelagomonas</taxon>
    </lineage>
</organism>
<feature type="domain" description="Tr-type G" evidence="4">
    <location>
        <begin position="14"/>
        <end position="216"/>
    </location>
</feature>
<evidence type="ECO:0000256" key="3">
    <source>
        <dbReference type="SAM" id="MobiDB-lite"/>
    </source>
</evidence>
<dbReference type="Pfam" id="PF00009">
    <property type="entry name" value="GTP_EFTU"/>
    <property type="match status" value="1"/>
</dbReference>
<dbReference type="PRINTS" id="PR00315">
    <property type="entry name" value="ELONGATNFCT"/>
</dbReference>
<evidence type="ECO:0000256" key="1">
    <source>
        <dbReference type="ARBA" id="ARBA00004229"/>
    </source>
</evidence>
<evidence type="ECO:0000256" key="2">
    <source>
        <dbReference type="ARBA" id="ARBA00021392"/>
    </source>
</evidence>
<dbReference type="InterPro" id="IPR049394">
    <property type="entry name" value="eEFSec_C"/>
</dbReference>
<evidence type="ECO:0000313" key="6">
    <source>
        <dbReference type="EMBL" id="CAH0374863.1"/>
    </source>
</evidence>
<name>A0A7S4E489_9STRA</name>
<dbReference type="OrthoDB" id="2067at2759"/>
<dbReference type="InterPro" id="IPR009000">
    <property type="entry name" value="Transl_B-barrel_sf"/>
</dbReference>
<dbReference type="Proteomes" id="UP000789595">
    <property type="component" value="Unassembled WGS sequence"/>
</dbReference>
<dbReference type="CDD" id="cd01889">
    <property type="entry name" value="SelB_euk"/>
    <property type="match status" value="1"/>
</dbReference>
<dbReference type="GO" id="GO:0009507">
    <property type="term" value="C:chloroplast"/>
    <property type="evidence" value="ECO:0007669"/>
    <property type="project" value="UniProtKB-SubCell"/>
</dbReference>
<dbReference type="SUPFAM" id="SSF52540">
    <property type="entry name" value="P-loop containing nucleoside triphosphate hydrolases"/>
    <property type="match status" value="1"/>
</dbReference>